<name>A0AAU9L0S9_9STRA</name>
<feature type="transmembrane region" description="Helical" evidence="6">
    <location>
        <begin position="184"/>
        <end position="205"/>
    </location>
</feature>
<evidence type="ECO:0000256" key="5">
    <source>
        <dbReference type="ARBA" id="ARBA00023136"/>
    </source>
</evidence>
<keyword evidence="5 6" id="KW-0472">Membrane</keyword>
<evidence type="ECO:0000313" key="8">
    <source>
        <dbReference type="EMBL" id="CAH0517419.1"/>
    </source>
</evidence>
<evidence type="ECO:0000313" key="10">
    <source>
        <dbReference type="Proteomes" id="UP001160483"/>
    </source>
</evidence>
<dbReference type="PANTHER" id="PTHR12841">
    <property type="entry name" value="PROTEIN UNC-50 HOMOLOG"/>
    <property type="match status" value="1"/>
</dbReference>
<protein>
    <recommendedName>
        <fullName evidence="11">UNC-50-like protein</fullName>
    </recommendedName>
</protein>
<evidence type="ECO:0000256" key="4">
    <source>
        <dbReference type="ARBA" id="ARBA00022989"/>
    </source>
</evidence>
<evidence type="ECO:0008006" key="11">
    <source>
        <dbReference type="Google" id="ProtNLM"/>
    </source>
</evidence>
<evidence type="ECO:0000313" key="9">
    <source>
        <dbReference type="Proteomes" id="UP001158986"/>
    </source>
</evidence>
<dbReference type="EMBL" id="CAKLCB010000236">
    <property type="protein sequence ID" value="CAH0517419.1"/>
    <property type="molecule type" value="Genomic_DNA"/>
</dbReference>
<dbReference type="Proteomes" id="UP001160483">
    <property type="component" value="Unassembled WGS sequence"/>
</dbReference>
<proteinExistence type="inferred from homology"/>
<dbReference type="AlphaFoldDB" id="A0AAU9L0S9"/>
<evidence type="ECO:0000256" key="3">
    <source>
        <dbReference type="ARBA" id="ARBA00022692"/>
    </source>
</evidence>
<dbReference type="GO" id="GO:0000139">
    <property type="term" value="C:Golgi membrane"/>
    <property type="evidence" value="ECO:0007669"/>
    <property type="project" value="TreeGrafter"/>
</dbReference>
<feature type="transmembrane region" description="Helical" evidence="6">
    <location>
        <begin position="124"/>
        <end position="143"/>
    </location>
</feature>
<comment type="caution">
    <text evidence="7">The sequence shown here is derived from an EMBL/GenBank/DDBJ whole genome shotgun (WGS) entry which is preliminary data.</text>
</comment>
<organism evidence="7 10">
    <name type="scientific">Peronospora belbahrii</name>
    <dbReference type="NCBI Taxonomy" id="622444"/>
    <lineage>
        <taxon>Eukaryota</taxon>
        <taxon>Sar</taxon>
        <taxon>Stramenopiles</taxon>
        <taxon>Oomycota</taxon>
        <taxon>Peronosporomycetes</taxon>
        <taxon>Peronosporales</taxon>
        <taxon>Peronosporaceae</taxon>
        <taxon>Peronospora</taxon>
    </lineage>
</organism>
<keyword evidence="3 6" id="KW-0812">Transmembrane</keyword>
<dbReference type="Pfam" id="PF05216">
    <property type="entry name" value="UNC-50"/>
    <property type="match status" value="1"/>
</dbReference>
<dbReference type="PANTHER" id="PTHR12841:SF6">
    <property type="entry name" value="PROTEIN UNC-50 HOMOLOG"/>
    <property type="match status" value="1"/>
</dbReference>
<dbReference type="Proteomes" id="UP001158986">
    <property type="component" value="Unassembled WGS sequence"/>
</dbReference>
<comment type="similarity">
    <text evidence="2">Belongs to the unc-50 family.</text>
</comment>
<dbReference type="InterPro" id="IPR007881">
    <property type="entry name" value="UNC-50"/>
</dbReference>
<evidence type="ECO:0000313" key="7">
    <source>
        <dbReference type="EMBL" id="CAH0479150.1"/>
    </source>
</evidence>
<keyword evidence="9" id="KW-1185">Reference proteome</keyword>
<gene>
    <name evidence="8" type="ORF">PBS001_LOCUS4033</name>
    <name evidence="7" type="ORF">PBS003_LOCUS5810</name>
</gene>
<keyword evidence="4 6" id="KW-1133">Transmembrane helix</keyword>
<evidence type="ECO:0000256" key="1">
    <source>
        <dbReference type="ARBA" id="ARBA00004141"/>
    </source>
</evidence>
<reference evidence="7 9" key="1">
    <citation type="submission" date="2021-11" db="EMBL/GenBank/DDBJ databases">
        <authorList>
            <person name="Islam A."/>
            <person name="Islam S."/>
            <person name="Flora M.S."/>
            <person name="Rahman M."/>
            <person name="Ziaur R.M."/>
            <person name="Epstein J.H."/>
            <person name="Hassan M."/>
            <person name="Klassen M."/>
            <person name="Woodard K."/>
            <person name="Webb A."/>
            <person name="Webby R.J."/>
            <person name="El Zowalaty M.E."/>
        </authorList>
    </citation>
    <scope>NUCLEOTIDE SEQUENCE</scope>
    <source>
        <strain evidence="8">Pbs1</strain>
        <strain evidence="7">Pbs3</strain>
    </source>
</reference>
<evidence type="ECO:0000256" key="6">
    <source>
        <dbReference type="SAM" id="Phobius"/>
    </source>
</evidence>
<feature type="transmembrane region" description="Helical" evidence="6">
    <location>
        <begin position="31"/>
        <end position="50"/>
    </location>
</feature>
<feature type="transmembrane region" description="Helical" evidence="6">
    <location>
        <begin position="155"/>
        <end position="175"/>
    </location>
</feature>
<sequence length="222" mass="26119">MVTLCIQPRKVYKSAYYRKQTKNQWARDDPAFVVIQVLFLVVATIAWALAFHVDQMIQYLSLLFHAIIIEWLSLGLMISTFWWWIANHQLRQRKTYDNHGMGDALYVEQQVEWQFAFDIHCNSFLILFLFLYVVQFFLAPLLISDSFFMLLVGNLLYSLGWGFYTYITFLGYMALPFLHRTEQLLLPLVVILALFVSTLVLHAVFGAQINFAHLSMQYYYAP</sequence>
<feature type="transmembrane region" description="Helical" evidence="6">
    <location>
        <begin position="62"/>
        <end position="85"/>
    </location>
</feature>
<dbReference type="EMBL" id="CAKKTJ010000295">
    <property type="protein sequence ID" value="CAH0479150.1"/>
    <property type="molecule type" value="Genomic_DNA"/>
</dbReference>
<accession>A0AAU9L0S9</accession>
<evidence type="ECO:0000256" key="2">
    <source>
        <dbReference type="ARBA" id="ARBA00006293"/>
    </source>
</evidence>
<comment type="subcellular location">
    <subcellularLocation>
        <location evidence="1">Membrane</location>
        <topology evidence="1">Multi-pass membrane protein</topology>
    </subcellularLocation>
</comment>